<keyword evidence="6" id="KW-1185">Reference proteome</keyword>
<dbReference type="AlphaFoldDB" id="A0A067N969"/>
<feature type="compositionally biased region" description="Acidic residues" evidence="1">
    <location>
        <begin position="397"/>
        <end position="419"/>
    </location>
</feature>
<gene>
    <name evidence="5" type="ORF">BOTBODRAFT_26693</name>
</gene>
<feature type="domain" description="Vacuolar import/degradation Vid27 C-terminal" evidence="2">
    <location>
        <begin position="447"/>
        <end position="794"/>
    </location>
</feature>
<feature type="compositionally biased region" description="Low complexity" evidence="1">
    <location>
        <begin position="232"/>
        <end position="243"/>
    </location>
</feature>
<dbReference type="Pfam" id="PF17748">
    <property type="entry name" value="VID27_N"/>
    <property type="match status" value="1"/>
</dbReference>
<evidence type="ECO:0000256" key="1">
    <source>
        <dbReference type="SAM" id="MobiDB-lite"/>
    </source>
</evidence>
<dbReference type="GO" id="GO:0005634">
    <property type="term" value="C:nucleus"/>
    <property type="evidence" value="ECO:0007669"/>
    <property type="project" value="TreeGrafter"/>
</dbReference>
<evidence type="ECO:0000313" key="5">
    <source>
        <dbReference type="EMBL" id="KDQ20677.1"/>
    </source>
</evidence>
<dbReference type="InterPro" id="IPR011044">
    <property type="entry name" value="Quino_amine_DH_bsu"/>
</dbReference>
<dbReference type="InterPro" id="IPR040768">
    <property type="entry name" value="Vid27_PH"/>
</dbReference>
<dbReference type="EMBL" id="KL198017">
    <property type="protein sequence ID" value="KDQ20677.1"/>
    <property type="molecule type" value="Genomic_DNA"/>
</dbReference>
<proteinExistence type="predicted"/>
<accession>A0A067N969</accession>
<name>A0A067N969_BOTB1</name>
<dbReference type="InterPro" id="IPR013863">
    <property type="entry name" value="VID27_C"/>
</dbReference>
<dbReference type="STRING" id="930990.A0A067N969"/>
<dbReference type="FunCoup" id="A0A067N969">
    <property type="interactions" value="190"/>
</dbReference>
<feature type="compositionally biased region" description="Acidic residues" evidence="1">
    <location>
        <begin position="427"/>
        <end position="436"/>
    </location>
</feature>
<evidence type="ECO:0000259" key="4">
    <source>
        <dbReference type="Pfam" id="PF17748"/>
    </source>
</evidence>
<evidence type="ECO:0008006" key="7">
    <source>
        <dbReference type="Google" id="ProtNLM"/>
    </source>
</evidence>
<feature type="region of interest" description="Disordered" evidence="1">
    <location>
        <begin position="392"/>
        <end position="445"/>
    </location>
</feature>
<dbReference type="PANTHER" id="PTHR31913">
    <property type="entry name" value="VACUOLAR IMPORT AND DEGRADATION PROTEIN 27"/>
    <property type="match status" value="1"/>
</dbReference>
<dbReference type="HOGENOM" id="CLU_007002_0_0_1"/>
<dbReference type="InterPro" id="IPR040458">
    <property type="entry name" value="Vid27"/>
</dbReference>
<feature type="domain" description="Vid27 N-terminal" evidence="4">
    <location>
        <begin position="68"/>
        <end position="189"/>
    </location>
</feature>
<dbReference type="Pfam" id="PF17747">
    <property type="entry name" value="VID27_PH"/>
    <property type="match status" value="1"/>
</dbReference>
<dbReference type="Pfam" id="PF08553">
    <property type="entry name" value="VID27"/>
    <property type="match status" value="1"/>
</dbReference>
<dbReference type="Proteomes" id="UP000027195">
    <property type="component" value="Unassembled WGS sequence"/>
</dbReference>
<protein>
    <recommendedName>
        <fullName evidence="7">Vacuolar import/degradation Vid27 C-terminal domain-containing protein</fullName>
    </recommendedName>
</protein>
<dbReference type="SUPFAM" id="SSF50969">
    <property type="entry name" value="YVTN repeat-like/Quinoprotein amine dehydrogenase"/>
    <property type="match status" value="1"/>
</dbReference>
<dbReference type="InterPro" id="IPR040979">
    <property type="entry name" value="Vid27_N"/>
</dbReference>
<reference evidence="6" key="1">
    <citation type="journal article" date="2014" name="Proc. Natl. Acad. Sci. U.S.A.">
        <title>Extensive sampling of basidiomycete genomes demonstrates inadequacy of the white-rot/brown-rot paradigm for wood decay fungi.</title>
        <authorList>
            <person name="Riley R."/>
            <person name="Salamov A.A."/>
            <person name="Brown D.W."/>
            <person name="Nagy L.G."/>
            <person name="Floudas D."/>
            <person name="Held B.W."/>
            <person name="Levasseur A."/>
            <person name="Lombard V."/>
            <person name="Morin E."/>
            <person name="Otillar R."/>
            <person name="Lindquist E.A."/>
            <person name="Sun H."/>
            <person name="LaButti K.M."/>
            <person name="Schmutz J."/>
            <person name="Jabbour D."/>
            <person name="Luo H."/>
            <person name="Baker S.E."/>
            <person name="Pisabarro A.G."/>
            <person name="Walton J.D."/>
            <person name="Blanchette R.A."/>
            <person name="Henrissat B."/>
            <person name="Martin F."/>
            <person name="Cullen D."/>
            <person name="Hibbett D.S."/>
            <person name="Grigoriev I.V."/>
        </authorList>
    </citation>
    <scope>NUCLEOTIDE SEQUENCE [LARGE SCALE GENOMIC DNA]</scope>
    <source>
        <strain evidence="6">FD-172 SS1</strain>
    </source>
</reference>
<dbReference type="GO" id="GO:0005737">
    <property type="term" value="C:cytoplasm"/>
    <property type="evidence" value="ECO:0007669"/>
    <property type="project" value="TreeGrafter"/>
</dbReference>
<sequence>MHRALTGDPNAAELAQISTGVLFLVRPDKLKGRRECMCVAIAMPIVLDWCVVTNADSWCHLCARCLFRLCRYPNAMITVRRTSKPFQFQLVVARVFEEGEELLDEDEEDVMDERDFLIAEEIQFRTGMHEGEQTFVWRDLDGDAGDLYEFVAEGTNAPTAAFFEASVLKAIYEFKYRTSSNGVSEDQLRAVAYKPEEKKTRTSPRNTRSKKAGETSKASPIQAEPSAPPTPQKVSPTKSPQKSPSKRGAPPQEEVSEVADDTKVIETQPAELYILDVEQDVFIMEAKVDAQIVESQMNDFEFWITATAEDGYTVLAHIITPDINGRWAKGSLSFVWNYPGEDNRINSWCFRFDDIAAFQRFQRTVSQCLYETTNQVGWGKAKADEREYALSSYQDVEMADPDDEEEIEDSLLEEEEEEPVDAKNEGGSEDDSDEEEAKAQNAKDGEINSHLTVGYKGDSTFVLRGNRIGIFRHTNDGKVKYKGTINQVTNGKGKQFKPKKLMLHDQDASMILMNPTDPQSLYRMDVEVGKVVEEWKIHEDVPILHMAPDTKFAQTTSQQTFVGASHNGLFRVDPRLPGTKLVDSQFKQYATKAAFSNVATTEAGKIAVASEKGDIRLFDSIGKNAKTALPALGDAVIGVDVTADGRWIVATCRTYLLVIDTLIGNGRYAGSLGFDRSFPAESKPVPKRLQLKPEHVAFMGAAVNFTPAKFNTGPDQTENTIVTSSGPFVIAWDFTRMKAGRADKYDIRRYDDTVVADNFRFGNDKDIIVALSNDVLMVDKKKLQKPSRKSIAPSRNSIVNSPY</sequence>
<dbReference type="InParanoid" id="A0A067N969"/>
<dbReference type="PANTHER" id="PTHR31913:SF0">
    <property type="entry name" value="VACUOLAR IMPORT AND DEGRADATION PROTEIN 27"/>
    <property type="match status" value="1"/>
</dbReference>
<evidence type="ECO:0000313" key="6">
    <source>
        <dbReference type="Proteomes" id="UP000027195"/>
    </source>
</evidence>
<dbReference type="OrthoDB" id="10251113at2759"/>
<evidence type="ECO:0000259" key="2">
    <source>
        <dbReference type="Pfam" id="PF08553"/>
    </source>
</evidence>
<feature type="region of interest" description="Disordered" evidence="1">
    <location>
        <begin position="190"/>
        <end position="262"/>
    </location>
</feature>
<feature type="domain" description="Vid27 PH-like" evidence="3">
    <location>
        <begin position="264"/>
        <end position="372"/>
    </location>
</feature>
<evidence type="ECO:0000259" key="3">
    <source>
        <dbReference type="Pfam" id="PF17747"/>
    </source>
</evidence>
<organism evidence="5 6">
    <name type="scientific">Botryobasidium botryosum (strain FD-172 SS1)</name>
    <dbReference type="NCBI Taxonomy" id="930990"/>
    <lineage>
        <taxon>Eukaryota</taxon>
        <taxon>Fungi</taxon>
        <taxon>Dikarya</taxon>
        <taxon>Basidiomycota</taxon>
        <taxon>Agaricomycotina</taxon>
        <taxon>Agaricomycetes</taxon>
        <taxon>Cantharellales</taxon>
        <taxon>Botryobasidiaceae</taxon>
        <taxon>Botryobasidium</taxon>
    </lineage>
</organism>